<dbReference type="RefSeq" id="WP_184203137.1">
    <property type="nucleotide sequence ID" value="NZ_JACHGW010000005.1"/>
</dbReference>
<keyword evidence="6 7" id="KW-0472">Membrane</keyword>
<evidence type="ECO:0000256" key="4">
    <source>
        <dbReference type="ARBA" id="ARBA00022692"/>
    </source>
</evidence>
<comment type="subcellular location">
    <subcellularLocation>
        <location evidence="1 7">Cell membrane</location>
        <topology evidence="1 7">Multi-pass membrane protein</topology>
    </subcellularLocation>
</comment>
<comment type="caution">
    <text evidence="9">The sequence shown here is derived from an EMBL/GenBank/DDBJ whole genome shotgun (WGS) entry which is preliminary data.</text>
</comment>
<organism evidence="9 10">
    <name type="scientific">Armatimonas rosea</name>
    <dbReference type="NCBI Taxonomy" id="685828"/>
    <lineage>
        <taxon>Bacteria</taxon>
        <taxon>Bacillati</taxon>
        <taxon>Armatimonadota</taxon>
        <taxon>Armatimonadia</taxon>
        <taxon>Armatimonadales</taxon>
        <taxon>Armatimonadaceae</taxon>
        <taxon>Armatimonas</taxon>
    </lineage>
</organism>
<comment type="similarity">
    <text evidence="7">Belongs to the binding-protein-dependent transport system permease family.</text>
</comment>
<accession>A0A7W9SVH4</accession>
<evidence type="ECO:0000259" key="8">
    <source>
        <dbReference type="PROSITE" id="PS50928"/>
    </source>
</evidence>
<sequence>MRESSSFFKKQQKLAPYWFVLPFVVTFLVFSAYPYLKSLSYSLYATSGPKDAKFVGLSNYTFLFSDPDFHQAVANTALFALLSVAIQLPLSLGLAMLLSQKWLKGVKVWRLAVFLPNLLGQVAVGVLFSVLLQPKFGLVNIGLSKVLGEAMLDKKWLSDPQNVLPALVLVQAWISIGYNMIYFLAALQNVDQELIEAAMVDGANGWQRFRAVTLPAITPVLMFVLVTMTVGSFQLYELPRLLLGGGGPDNRGLTIIMYLFNNGLNPGNLGYAAAVGWTLALMLAAISAIQLWLSGAAKKDA</sequence>
<evidence type="ECO:0000313" key="10">
    <source>
        <dbReference type="Proteomes" id="UP000520814"/>
    </source>
</evidence>
<dbReference type="PANTHER" id="PTHR30193:SF37">
    <property type="entry name" value="INNER MEMBRANE ABC TRANSPORTER PERMEASE PROTEIN YCJO"/>
    <property type="match status" value="1"/>
</dbReference>
<evidence type="ECO:0000256" key="2">
    <source>
        <dbReference type="ARBA" id="ARBA00022448"/>
    </source>
</evidence>
<evidence type="ECO:0000256" key="1">
    <source>
        <dbReference type="ARBA" id="ARBA00004651"/>
    </source>
</evidence>
<keyword evidence="9" id="KW-0762">Sugar transport</keyword>
<dbReference type="InterPro" id="IPR035906">
    <property type="entry name" value="MetI-like_sf"/>
</dbReference>
<keyword evidence="2 7" id="KW-0813">Transport</keyword>
<dbReference type="CDD" id="cd06261">
    <property type="entry name" value="TM_PBP2"/>
    <property type="match status" value="1"/>
</dbReference>
<proteinExistence type="inferred from homology"/>
<keyword evidence="3" id="KW-1003">Cell membrane</keyword>
<feature type="transmembrane region" description="Helical" evidence="7">
    <location>
        <begin position="269"/>
        <end position="293"/>
    </location>
</feature>
<dbReference type="GO" id="GO:0055085">
    <property type="term" value="P:transmembrane transport"/>
    <property type="evidence" value="ECO:0007669"/>
    <property type="project" value="InterPro"/>
</dbReference>
<keyword evidence="10" id="KW-1185">Reference proteome</keyword>
<evidence type="ECO:0000256" key="5">
    <source>
        <dbReference type="ARBA" id="ARBA00022989"/>
    </source>
</evidence>
<protein>
    <submittedName>
        <fullName evidence="9">ABC-type sugar transport system permease subunit</fullName>
    </submittedName>
</protein>
<feature type="domain" description="ABC transmembrane type-1" evidence="8">
    <location>
        <begin position="73"/>
        <end position="290"/>
    </location>
</feature>
<feature type="transmembrane region" description="Helical" evidence="7">
    <location>
        <begin position="163"/>
        <end position="185"/>
    </location>
</feature>
<feature type="transmembrane region" description="Helical" evidence="7">
    <location>
        <begin position="216"/>
        <end position="236"/>
    </location>
</feature>
<name>A0A7W9SVH4_ARMRO</name>
<dbReference type="InterPro" id="IPR000515">
    <property type="entry name" value="MetI-like"/>
</dbReference>
<dbReference type="GO" id="GO:0005886">
    <property type="term" value="C:plasma membrane"/>
    <property type="evidence" value="ECO:0007669"/>
    <property type="project" value="UniProtKB-SubCell"/>
</dbReference>
<evidence type="ECO:0000256" key="7">
    <source>
        <dbReference type="RuleBase" id="RU363032"/>
    </source>
</evidence>
<dbReference type="EMBL" id="JACHGW010000005">
    <property type="protein sequence ID" value="MBB6053138.1"/>
    <property type="molecule type" value="Genomic_DNA"/>
</dbReference>
<dbReference type="Proteomes" id="UP000520814">
    <property type="component" value="Unassembled WGS sequence"/>
</dbReference>
<feature type="transmembrane region" description="Helical" evidence="7">
    <location>
        <begin position="77"/>
        <end position="99"/>
    </location>
</feature>
<evidence type="ECO:0000313" key="9">
    <source>
        <dbReference type="EMBL" id="MBB6053138.1"/>
    </source>
</evidence>
<evidence type="ECO:0000256" key="6">
    <source>
        <dbReference type="ARBA" id="ARBA00023136"/>
    </source>
</evidence>
<keyword evidence="4 7" id="KW-0812">Transmembrane</keyword>
<feature type="transmembrane region" description="Helical" evidence="7">
    <location>
        <begin position="14"/>
        <end position="36"/>
    </location>
</feature>
<evidence type="ECO:0000256" key="3">
    <source>
        <dbReference type="ARBA" id="ARBA00022475"/>
    </source>
</evidence>
<reference evidence="9 10" key="1">
    <citation type="submission" date="2020-08" db="EMBL/GenBank/DDBJ databases">
        <title>Genomic Encyclopedia of Type Strains, Phase IV (KMG-IV): sequencing the most valuable type-strain genomes for metagenomic binning, comparative biology and taxonomic classification.</title>
        <authorList>
            <person name="Goeker M."/>
        </authorList>
    </citation>
    <scope>NUCLEOTIDE SEQUENCE [LARGE SCALE GENOMIC DNA]</scope>
    <source>
        <strain evidence="9 10">DSM 23562</strain>
    </source>
</reference>
<dbReference type="PANTHER" id="PTHR30193">
    <property type="entry name" value="ABC TRANSPORTER PERMEASE PROTEIN"/>
    <property type="match status" value="1"/>
</dbReference>
<gene>
    <name evidence="9" type="ORF">HNQ39_004970</name>
</gene>
<dbReference type="InterPro" id="IPR051393">
    <property type="entry name" value="ABC_transporter_permease"/>
</dbReference>
<dbReference type="Gene3D" id="1.10.3720.10">
    <property type="entry name" value="MetI-like"/>
    <property type="match status" value="1"/>
</dbReference>
<dbReference type="PROSITE" id="PS50928">
    <property type="entry name" value="ABC_TM1"/>
    <property type="match status" value="1"/>
</dbReference>
<feature type="transmembrane region" description="Helical" evidence="7">
    <location>
        <begin position="111"/>
        <end position="132"/>
    </location>
</feature>
<dbReference type="Pfam" id="PF00528">
    <property type="entry name" value="BPD_transp_1"/>
    <property type="match status" value="1"/>
</dbReference>
<dbReference type="AlphaFoldDB" id="A0A7W9SVH4"/>
<keyword evidence="5 7" id="KW-1133">Transmembrane helix</keyword>
<dbReference type="SUPFAM" id="SSF161098">
    <property type="entry name" value="MetI-like"/>
    <property type="match status" value="1"/>
</dbReference>